<evidence type="ECO:0000313" key="10">
    <source>
        <dbReference type="Proteomes" id="UP000298061"/>
    </source>
</evidence>
<evidence type="ECO:0000256" key="5">
    <source>
        <dbReference type="ARBA" id="ARBA00022833"/>
    </source>
</evidence>
<keyword evidence="10" id="KW-1185">Reference proteome</keyword>
<keyword evidence="6" id="KW-0560">Oxidoreductase</keyword>
<dbReference type="InterPro" id="IPR011032">
    <property type="entry name" value="GroES-like_sf"/>
</dbReference>
<dbReference type="InterPro" id="IPR013149">
    <property type="entry name" value="ADH-like_C"/>
</dbReference>
<proteinExistence type="inferred from homology"/>
<dbReference type="GO" id="GO:0004022">
    <property type="term" value="F:alcohol dehydrogenase (NAD+) activity"/>
    <property type="evidence" value="ECO:0007669"/>
    <property type="project" value="UniProtKB-EC"/>
</dbReference>
<gene>
    <name evidence="9" type="ORF">EWM64_g1229</name>
</gene>
<dbReference type="Proteomes" id="UP000298061">
    <property type="component" value="Unassembled WGS sequence"/>
</dbReference>
<dbReference type="InterPro" id="IPR020843">
    <property type="entry name" value="ER"/>
</dbReference>
<sequence length="355" mass="37663">MAQIEIPRTQKAAVLVNPGKGLEVISNHPVTQPSELKPGQCLVKMHCTGVCHTDVHIAAGEVPHGPVPLVGGHEGIGTIVALGPAEGGVVKVGTRVGVRWLCYACGKCELCRRGKEAACESRKLAGHLVDGTFCQYMVAWSDHVVPIPDNVSDEQAVPVLCAGLTVYAALKACNAVPGDWVVIPGAGGGLGHLAIQYAHALGLKVVAVDTGDDKKDICLDLGAEKWIDFKQTDDIVRDIVATCDGKGAHTALIVTASPRAYEDSVKYLRTAGSIAVIGIPGPFVWSIPVALILRKSLHIIGHLLGTYQETVEALELVAQKKVVGHVNHRKLEDINDVFKDITQANVVGRTVIRLQ</sequence>
<dbReference type="SMART" id="SM00829">
    <property type="entry name" value="PKS_ER"/>
    <property type="match status" value="1"/>
</dbReference>
<dbReference type="GO" id="GO:0046872">
    <property type="term" value="F:metal ion binding"/>
    <property type="evidence" value="ECO:0007669"/>
    <property type="project" value="UniProtKB-KW"/>
</dbReference>
<dbReference type="Pfam" id="PF08240">
    <property type="entry name" value="ADH_N"/>
    <property type="match status" value="1"/>
</dbReference>
<dbReference type="EMBL" id="SFCI01000079">
    <property type="protein sequence ID" value="TFY82774.1"/>
    <property type="molecule type" value="Genomic_DNA"/>
</dbReference>
<evidence type="ECO:0000256" key="2">
    <source>
        <dbReference type="ARBA" id="ARBA00008072"/>
    </source>
</evidence>
<evidence type="ECO:0000256" key="3">
    <source>
        <dbReference type="ARBA" id="ARBA00013190"/>
    </source>
</evidence>
<reference evidence="9 10" key="1">
    <citation type="submission" date="2019-02" db="EMBL/GenBank/DDBJ databases">
        <title>Genome sequencing of the rare red list fungi Hericium alpestre (H. flagellum).</title>
        <authorList>
            <person name="Buettner E."/>
            <person name="Kellner H."/>
        </authorList>
    </citation>
    <scope>NUCLEOTIDE SEQUENCE [LARGE SCALE GENOMIC DNA]</scope>
    <source>
        <strain evidence="9 10">DSM 108284</strain>
    </source>
</reference>
<dbReference type="CDD" id="cd08297">
    <property type="entry name" value="CAD3"/>
    <property type="match status" value="1"/>
</dbReference>
<evidence type="ECO:0000256" key="7">
    <source>
        <dbReference type="ARBA" id="ARBA00023027"/>
    </source>
</evidence>
<dbReference type="STRING" id="135208.A0A4Z0A924"/>
<dbReference type="GO" id="GO:0005737">
    <property type="term" value="C:cytoplasm"/>
    <property type="evidence" value="ECO:0007669"/>
    <property type="project" value="TreeGrafter"/>
</dbReference>
<comment type="cofactor">
    <cofactor evidence="1">
        <name>Zn(2+)</name>
        <dbReference type="ChEBI" id="CHEBI:29105"/>
    </cofactor>
</comment>
<comment type="caution">
    <text evidence="9">The sequence shown here is derived from an EMBL/GenBank/DDBJ whole genome shotgun (WGS) entry which is preliminary data.</text>
</comment>
<dbReference type="PANTHER" id="PTHR42940">
    <property type="entry name" value="ALCOHOL DEHYDROGENASE 1-RELATED"/>
    <property type="match status" value="1"/>
</dbReference>
<evidence type="ECO:0000259" key="8">
    <source>
        <dbReference type="SMART" id="SM00829"/>
    </source>
</evidence>
<dbReference type="OrthoDB" id="1879366at2759"/>
<dbReference type="InterPro" id="IPR013154">
    <property type="entry name" value="ADH-like_N"/>
</dbReference>
<dbReference type="SUPFAM" id="SSF50129">
    <property type="entry name" value="GroES-like"/>
    <property type="match status" value="1"/>
</dbReference>
<dbReference type="AlphaFoldDB" id="A0A4Z0A924"/>
<evidence type="ECO:0000256" key="4">
    <source>
        <dbReference type="ARBA" id="ARBA00022723"/>
    </source>
</evidence>
<evidence type="ECO:0000313" key="9">
    <source>
        <dbReference type="EMBL" id="TFY82774.1"/>
    </source>
</evidence>
<dbReference type="SUPFAM" id="SSF51735">
    <property type="entry name" value="NAD(P)-binding Rossmann-fold domains"/>
    <property type="match status" value="1"/>
</dbReference>
<comment type="similarity">
    <text evidence="2">Belongs to the zinc-containing alcohol dehydrogenase family.</text>
</comment>
<keyword evidence="5" id="KW-0862">Zinc</keyword>
<keyword evidence="4" id="KW-0479">Metal-binding</keyword>
<dbReference type="InterPro" id="IPR036291">
    <property type="entry name" value="NAD(P)-bd_dom_sf"/>
</dbReference>
<keyword evidence="7" id="KW-0520">NAD</keyword>
<feature type="domain" description="Enoyl reductase (ER)" evidence="8">
    <location>
        <begin position="21"/>
        <end position="352"/>
    </location>
</feature>
<dbReference type="FunFam" id="3.40.50.720:FF:000039">
    <property type="entry name" value="Alcohol dehydrogenase AdhP"/>
    <property type="match status" value="1"/>
</dbReference>
<organism evidence="9 10">
    <name type="scientific">Hericium alpestre</name>
    <dbReference type="NCBI Taxonomy" id="135208"/>
    <lineage>
        <taxon>Eukaryota</taxon>
        <taxon>Fungi</taxon>
        <taxon>Dikarya</taxon>
        <taxon>Basidiomycota</taxon>
        <taxon>Agaricomycotina</taxon>
        <taxon>Agaricomycetes</taxon>
        <taxon>Russulales</taxon>
        <taxon>Hericiaceae</taxon>
        <taxon>Hericium</taxon>
    </lineage>
</organism>
<dbReference type="Gene3D" id="3.90.180.10">
    <property type="entry name" value="Medium-chain alcohol dehydrogenases, catalytic domain"/>
    <property type="match status" value="1"/>
</dbReference>
<name>A0A4Z0A924_9AGAM</name>
<evidence type="ECO:0000256" key="6">
    <source>
        <dbReference type="ARBA" id="ARBA00023002"/>
    </source>
</evidence>
<protein>
    <recommendedName>
        <fullName evidence="3">alcohol dehydrogenase</fullName>
        <ecNumber evidence="3">1.1.1.1</ecNumber>
    </recommendedName>
</protein>
<dbReference type="Gene3D" id="3.40.50.720">
    <property type="entry name" value="NAD(P)-binding Rossmann-like Domain"/>
    <property type="match status" value="1"/>
</dbReference>
<dbReference type="PANTHER" id="PTHR42940:SF3">
    <property type="entry name" value="ALCOHOL DEHYDROGENASE 1-RELATED"/>
    <property type="match status" value="1"/>
</dbReference>
<accession>A0A4Z0A924</accession>
<dbReference type="EC" id="1.1.1.1" evidence="3"/>
<evidence type="ECO:0000256" key="1">
    <source>
        <dbReference type="ARBA" id="ARBA00001947"/>
    </source>
</evidence>
<dbReference type="Pfam" id="PF00107">
    <property type="entry name" value="ADH_zinc_N"/>
    <property type="match status" value="1"/>
</dbReference>